<dbReference type="Proteomes" id="UP001055437">
    <property type="component" value="Chromosome"/>
</dbReference>
<keyword evidence="2" id="KW-0863">Zinc-finger</keyword>
<evidence type="ECO:0000259" key="5">
    <source>
        <dbReference type="PROSITE" id="PS51194"/>
    </source>
</evidence>
<gene>
    <name evidence="6" type="ORF">NH397_08630</name>
</gene>
<dbReference type="SMART" id="SM00490">
    <property type="entry name" value="HELICc"/>
    <property type="match status" value="1"/>
</dbReference>
<evidence type="ECO:0000313" key="7">
    <source>
        <dbReference type="Proteomes" id="UP001055437"/>
    </source>
</evidence>
<dbReference type="PROSITE" id="PS51192">
    <property type="entry name" value="HELICASE_ATP_BIND_1"/>
    <property type="match status" value="1"/>
</dbReference>
<dbReference type="InterPro" id="IPR027417">
    <property type="entry name" value="P-loop_NTPase"/>
</dbReference>
<keyword evidence="7" id="KW-1185">Reference proteome</keyword>
<name>A0ABY5AVT0_CLOSE</name>
<reference evidence="6" key="1">
    <citation type="submission" date="2022-06" db="EMBL/GenBank/DDBJ databases">
        <authorList>
            <person name="Holder M.E."/>
            <person name="Ajami N.J."/>
            <person name="Petrosino J.F."/>
        </authorList>
    </citation>
    <scope>NUCLEOTIDE SEQUENCE</scope>
    <source>
        <strain evidence="6">RMA 8861</strain>
    </source>
</reference>
<dbReference type="InterPro" id="IPR007527">
    <property type="entry name" value="Znf_SWIM"/>
</dbReference>
<keyword evidence="6" id="KW-0547">Nucleotide-binding</keyword>
<feature type="domain" description="Helicase C-terminal" evidence="5">
    <location>
        <begin position="881"/>
        <end position="1035"/>
    </location>
</feature>
<dbReference type="SMART" id="SM00487">
    <property type="entry name" value="DEXDc"/>
    <property type="match status" value="1"/>
</dbReference>
<proteinExistence type="predicted"/>
<dbReference type="Gene3D" id="3.40.50.300">
    <property type="entry name" value="P-loop containing nucleotide triphosphate hydrolases"/>
    <property type="match status" value="1"/>
</dbReference>
<keyword evidence="2" id="KW-0479">Metal-binding</keyword>
<dbReference type="Pfam" id="PF08455">
    <property type="entry name" value="SNF2_assoc"/>
    <property type="match status" value="1"/>
</dbReference>
<dbReference type="Pfam" id="PF00271">
    <property type="entry name" value="Helicase_C"/>
    <property type="match status" value="1"/>
</dbReference>
<evidence type="ECO:0000256" key="2">
    <source>
        <dbReference type="PROSITE-ProRule" id="PRU00325"/>
    </source>
</evidence>
<dbReference type="SUPFAM" id="SSF52540">
    <property type="entry name" value="P-loop containing nucleoside triphosphate hydrolases"/>
    <property type="match status" value="2"/>
</dbReference>
<dbReference type="InterPro" id="IPR014001">
    <property type="entry name" value="Helicase_ATP-bd"/>
</dbReference>
<evidence type="ECO:0000259" key="3">
    <source>
        <dbReference type="PROSITE" id="PS50966"/>
    </source>
</evidence>
<organism evidence="6 7">
    <name type="scientific">Clostridium septicum</name>
    <dbReference type="NCBI Taxonomy" id="1504"/>
    <lineage>
        <taxon>Bacteria</taxon>
        <taxon>Bacillati</taxon>
        <taxon>Bacillota</taxon>
        <taxon>Clostridia</taxon>
        <taxon>Eubacteriales</taxon>
        <taxon>Clostridiaceae</taxon>
        <taxon>Clostridium</taxon>
    </lineage>
</organism>
<dbReference type="InterPro" id="IPR038718">
    <property type="entry name" value="SNF2-like_sf"/>
</dbReference>
<evidence type="ECO:0000256" key="1">
    <source>
        <dbReference type="ARBA" id="ARBA00022801"/>
    </source>
</evidence>
<dbReference type="CDD" id="cd18012">
    <property type="entry name" value="DEXQc_arch_SWI2_SNF2"/>
    <property type="match status" value="1"/>
</dbReference>
<keyword evidence="6" id="KW-0347">Helicase</keyword>
<dbReference type="EMBL" id="CP099799">
    <property type="protein sequence ID" value="USR99571.1"/>
    <property type="molecule type" value="Genomic_DNA"/>
</dbReference>
<dbReference type="PANTHER" id="PTHR10799">
    <property type="entry name" value="SNF2/RAD54 HELICASE FAMILY"/>
    <property type="match status" value="1"/>
</dbReference>
<dbReference type="RefSeq" id="WP_066678139.1">
    <property type="nucleotide sequence ID" value="NZ_CABMIZ010000037.1"/>
</dbReference>
<dbReference type="PROSITE" id="PS51194">
    <property type="entry name" value="HELICASE_CTER"/>
    <property type="match status" value="1"/>
</dbReference>
<dbReference type="InterPro" id="IPR001650">
    <property type="entry name" value="Helicase_C-like"/>
</dbReference>
<feature type="domain" description="SWIM-type" evidence="3">
    <location>
        <begin position="58"/>
        <end position="104"/>
    </location>
</feature>
<dbReference type="InterPro" id="IPR049730">
    <property type="entry name" value="SNF2/RAD54-like_C"/>
</dbReference>
<keyword evidence="1" id="KW-0378">Hydrolase</keyword>
<evidence type="ECO:0000259" key="4">
    <source>
        <dbReference type="PROSITE" id="PS51192"/>
    </source>
</evidence>
<evidence type="ECO:0000313" key="6">
    <source>
        <dbReference type="EMBL" id="USR99571.1"/>
    </source>
</evidence>
<dbReference type="PROSITE" id="PS50966">
    <property type="entry name" value="ZF_SWIM"/>
    <property type="match status" value="1"/>
</dbReference>
<accession>A0ABY5AVT0</accession>
<sequence>MKLKDIVNGVLYSGSNFIRTQGKTLFDLKLVSNIKSKKIDNIYHIYGKVLNENNSKDYSCHIKIDLNSNKIIGSNCSCEDFSNNSKYNINFICKHIIATTYKFYDLAKEKIPNLKQDSELNGNRILKLWKNKKNIEILDLNIKIKSINTEKYNYYEAEFRIGNKYNNLINSLKDFIEAKNKREPLIFSKDFTYDPRKHMFSKCDEDIFNFIEEYLDVTNVYNNKNFNFVNGKNLIILPNNLRRFLLLIKKDKKIDINYNYITYTSKINNIKLPLLFTIKQSEKIFTVKTTKKLPIILNEKGDVYIYDREIYIPPVELNYYYKSVFREFTSKGEINLNKNINNIKEFLKISEDITSKVILDESSKEYITNLIKLKFYFNKIYNNIYCTVKIEYLDKEFNILKEEYNRAFLLESKIKGKIDIELERFRFIKKIDKFEFIGNDDDLYYFLKEGLNILRRLGEVILSDSLRKLKLIDSSYIDSFIYYENSYYNLNYNIDNMDFYEFKNALTSIRNNKKYFKTKNNNFLDLTDTAVKEFFYLLDILNYEENFKNGSLKVDKNKAIYLDSKIENKELSFIRSDKTLNKISNKLKNKKDIKFNLPSNLKGSLRDYQIIGYNWLKTIASMNFGGILADEMGLGKTVQIIAFLLSEVNRKTLIITPTSLIYNWQKEFETFASTIKVGIVHGSTKEREYILRDKYKYDVILTTYGTLKNDFDTYKDQVYDYCIIDEAQNIKNSKSQNSKIVKKINANCKIALTGTPLENNLYELWSIFDFIMPGYLYTEEEFKNKFADNVDDLKGLINPFILRRLKSDVIKELKGKIEKKYFVEMTREQKQIYNSYVIDIKNKIKSSKTNNITVFSYLTKLRELCLDPSILIDNYTGGSGKLNIAINLIKNSIADNKKILIFSQFTSVLQKIREELELEKIDYFYLDGKTPAKERVTYVDSFNKSSDKNVFLISLKAGGTGLNLTSANLVIHFDPWWNPAIEDQATDRAHRIGQKDIVEVIKLISKDTIEEKIIEMQEDKKTLINEIINGDNSLKENNLSKLTNEEIIKLFE</sequence>
<dbReference type="Pfam" id="PF00176">
    <property type="entry name" value="SNF2-rel_dom"/>
    <property type="match status" value="1"/>
</dbReference>
<feature type="domain" description="Helicase ATP-binding" evidence="4">
    <location>
        <begin position="617"/>
        <end position="774"/>
    </location>
</feature>
<dbReference type="InterPro" id="IPR013663">
    <property type="entry name" value="Helicase_SWF/SNF/SWI_bac"/>
</dbReference>
<keyword evidence="6" id="KW-0067">ATP-binding</keyword>
<dbReference type="GO" id="GO:0004386">
    <property type="term" value="F:helicase activity"/>
    <property type="evidence" value="ECO:0007669"/>
    <property type="project" value="UniProtKB-KW"/>
</dbReference>
<protein>
    <submittedName>
        <fullName evidence="6">DEAD/DEAH box helicase</fullName>
    </submittedName>
</protein>
<dbReference type="CDD" id="cd18793">
    <property type="entry name" value="SF2_C_SNF"/>
    <property type="match status" value="1"/>
</dbReference>
<keyword evidence="2" id="KW-0862">Zinc</keyword>
<dbReference type="InterPro" id="IPR000330">
    <property type="entry name" value="SNF2_N"/>
</dbReference>
<dbReference type="Gene3D" id="3.40.50.10810">
    <property type="entry name" value="Tandem AAA-ATPase domain"/>
    <property type="match status" value="1"/>
</dbReference>